<dbReference type="PANTHER" id="PTHR42966:SF1">
    <property type="entry name" value="SIALIC ACID SYNTHASE"/>
    <property type="match status" value="1"/>
</dbReference>
<dbReference type="GO" id="GO:0047444">
    <property type="term" value="F:N-acylneuraminate-9-phosphate synthase activity"/>
    <property type="evidence" value="ECO:0007669"/>
    <property type="project" value="TreeGrafter"/>
</dbReference>
<dbReference type="InterPro" id="IPR006190">
    <property type="entry name" value="SAF_AFP_Neu5Ac"/>
</dbReference>
<dbReference type="SUPFAM" id="SSF51569">
    <property type="entry name" value="Aldolase"/>
    <property type="match status" value="1"/>
</dbReference>
<dbReference type="PANTHER" id="PTHR42966">
    <property type="entry name" value="N-ACETYLNEURAMINATE SYNTHASE"/>
    <property type="match status" value="1"/>
</dbReference>
<evidence type="ECO:0000259" key="1">
    <source>
        <dbReference type="PROSITE" id="PS50844"/>
    </source>
</evidence>
<keyword evidence="2" id="KW-0808">Transferase</keyword>
<dbReference type="PROSITE" id="PS50844">
    <property type="entry name" value="AFP_LIKE"/>
    <property type="match status" value="1"/>
</dbReference>
<accession>A0A9X1LHS8</accession>
<dbReference type="GO" id="GO:0016051">
    <property type="term" value="P:carbohydrate biosynthetic process"/>
    <property type="evidence" value="ECO:0007669"/>
    <property type="project" value="InterPro"/>
</dbReference>
<dbReference type="NCBIfam" id="TIGR03569">
    <property type="entry name" value="NeuB_NnaB"/>
    <property type="match status" value="1"/>
</dbReference>
<organism evidence="2 3">
    <name type="scientific">Christiangramia sediminis</name>
    <dbReference type="NCBI Taxonomy" id="2881336"/>
    <lineage>
        <taxon>Bacteria</taxon>
        <taxon>Pseudomonadati</taxon>
        <taxon>Bacteroidota</taxon>
        <taxon>Flavobacteriia</taxon>
        <taxon>Flavobacteriales</taxon>
        <taxon>Flavobacteriaceae</taxon>
        <taxon>Christiangramia</taxon>
    </lineage>
</organism>
<dbReference type="CDD" id="cd11615">
    <property type="entry name" value="SAF_NeuB_like"/>
    <property type="match status" value="1"/>
</dbReference>
<dbReference type="InterPro" id="IPR036732">
    <property type="entry name" value="AFP_Neu5c_C_sf"/>
</dbReference>
<proteinExistence type="predicted"/>
<reference evidence="2" key="1">
    <citation type="submission" date="2021-10" db="EMBL/GenBank/DDBJ databases">
        <title>Gramella sp. ASW11-100T, isolated from marine sediment.</title>
        <authorList>
            <person name="Xia C."/>
        </authorList>
    </citation>
    <scope>NUCLEOTIDE SEQUENCE</scope>
    <source>
        <strain evidence="2">ASW11-100</strain>
    </source>
</reference>
<dbReference type="InterPro" id="IPR013132">
    <property type="entry name" value="PseI/NeuA/B-like_N"/>
</dbReference>
<dbReference type="Gene3D" id="3.20.20.70">
    <property type="entry name" value="Aldolase class I"/>
    <property type="match status" value="1"/>
</dbReference>
<dbReference type="InterPro" id="IPR020007">
    <property type="entry name" value="NeuB/NeuA"/>
</dbReference>
<dbReference type="InterPro" id="IPR051690">
    <property type="entry name" value="PseI-like"/>
</dbReference>
<evidence type="ECO:0000313" key="2">
    <source>
        <dbReference type="EMBL" id="MCB7480626.1"/>
    </source>
</evidence>
<dbReference type="SUPFAM" id="SSF51269">
    <property type="entry name" value="AFP III-like domain"/>
    <property type="match status" value="1"/>
</dbReference>
<dbReference type="SMART" id="SM00858">
    <property type="entry name" value="SAF"/>
    <property type="match status" value="1"/>
</dbReference>
<gene>
    <name evidence="2" type="primary">neuB</name>
    <name evidence="2" type="ORF">LGQ90_05045</name>
</gene>
<dbReference type="RefSeq" id="WP_229338817.1">
    <property type="nucleotide sequence ID" value="NZ_JAJBZG010000002.1"/>
</dbReference>
<comment type="caution">
    <text evidence="2">The sequence shown here is derived from an EMBL/GenBank/DDBJ whole genome shotgun (WGS) entry which is preliminary data.</text>
</comment>
<dbReference type="EC" id="2.5.1.56" evidence="2"/>
<dbReference type="GO" id="GO:0050462">
    <property type="term" value="F:N-acetylneuraminate synthase activity"/>
    <property type="evidence" value="ECO:0007669"/>
    <property type="project" value="UniProtKB-EC"/>
</dbReference>
<dbReference type="Pfam" id="PF03102">
    <property type="entry name" value="NeuB"/>
    <property type="match status" value="1"/>
</dbReference>
<evidence type="ECO:0000313" key="3">
    <source>
        <dbReference type="Proteomes" id="UP001139414"/>
    </source>
</evidence>
<dbReference type="InterPro" id="IPR013785">
    <property type="entry name" value="Aldolase_TIM"/>
</dbReference>
<dbReference type="AlphaFoldDB" id="A0A9X1LHS8"/>
<dbReference type="EMBL" id="JAJBZG010000002">
    <property type="protein sequence ID" value="MCB7480626.1"/>
    <property type="molecule type" value="Genomic_DNA"/>
</dbReference>
<keyword evidence="3" id="KW-1185">Reference proteome</keyword>
<name>A0A9X1LHS8_9FLAO</name>
<dbReference type="Pfam" id="PF08666">
    <property type="entry name" value="SAF"/>
    <property type="match status" value="1"/>
</dbReference>
<dbReference type="Gene3D" id="3.90.1210.10">
    <property type="entry name" value="Antifreeze-like/N-acetylneuraminic acid synthase C-terminal domain"/>
    <property type="match status" value="1"/>
</dbReference>
<dbReference type="Proteomes" id="UP001139414">
    <property type="component" value="Unassembled WGS sequence"/>
</dbReference>
<dbReference type="InterPro" id="IPR013974">
    <property type="entry name" value="SAF"/>
</dbReference>
<feature type="domain" description="AFP-like" evidence="1">
    <location>
        <begin position="284"/>
        <end position="336"/>
    </location>
</feature>
<dbReference type="InterPro" id="IPR057736">
    <property type="entry name" value="SAF_PseI/NeuA/NeuB"/>
</dbReference>
<protein>
    <submittedName>
        <fullName evidence="2">N-acetylneuraminate synthase</fullName>
        <ecNumber evidence="2">2.5.1.56</ecNumber>
    </submittedName>
</protein>
<sequence length="336" mass="37361">MKNQVLIIAEAGVNHNGNLETAKELVDKASIAGADFVKFQTFKASGLVTKSAERAAYQNYNTENSDSQYEMLKKLELSEDAHNILIEYCKSKGIKFLSTGFDLDTLEFLNKLNIELFKIPSGEITNLPYLRKIASFKKPVIMSTGMASMQEVTEAFDVLVNAGLKKENITIVHCNTEYPTPMDDVNLRAMNRIGKELDVEIGYSDHTLGIEVPIAAVALGAKVIEKHFTLDRNLPGPDHRASLEPEELKLMVESIRNIEKAISGSGKKEPSKSEMKNKDIARKSIIASKEIKKGDKLTEDNLTVKRPGNGISPMKWDKVLGETASRDFKEDELIEI</sequence>